<dbReference type="Gene3D" id="3.30.565.10">
    <property type="entry name" value="Histidine kinase-like ATPase, C-terminal domain"/>
    <property type="match status" value="1"/>
</dbReference>
<dbReference type="SUPFAM" id="SSF55874">
    <property type="entry name" value="ATPase domain of HSP90 chaperone/DNA topoisomerase II/histidine kinase"/>
    <property type="match status" value="1"/>
</dbReference>
<dbReference type="PANTHER" id="PTHR24421:SF63">
    <property type="entry name" value="SENSOR HISTIDINE KINASE DESK"/>
    <property type="match status" value="1"/>
</dbReference>
<gene>
    <name evidence="6" type="ORF">P3W24_03265</name>
</gene>
<keyword evidence="3" id="KW-0902">Two-component regulatory system</keyword>
<feature type="domain" description="Histidine kinase/HSP90-like ATPase" evidence="5">
    <location>
        <begin position="294"/>
        <end position="383"/>
    </location>
</feature>
<dbReference type="InterPro" id="IPR003594">
    <property type="entry name" value="HATPase_dom"/>
</dbReference>
<keyword evidence="4" id="KW-1133">Transmembrane helix</keyword>
<proteinExistence type="predicted"/>
<feature type="transmembrane region" description="Helical" evidence="4">
    <location>
        <begin position="90"/>
        <end position="117"/>
    </location>
</feature>
<dbReference type="GO" id="GO:0016301">
    <property type="term" value="F:kinase activity"/>
    <property type="evidence" value="ECO:0007669"/>
    <property type="project" value="UniProtKB-KW"/>
</dbReference>
<accession>A0ABT6B7D0</accession>
<organism evidence="6 7">
    <name type="scientific">Luteibacter sahnii</name>
    <dbReference type="NCBI Taxonomy" id="3021977"/>
    <lineage>
        <taxon>Bacteria</taxon>
        <taxon>Pseudomonadati</taxon>
        <taxon>Pseudomonadota</taxon>
        <taxon>Gammaproteobacteria</taxon>
        <taxon>Lysobacterales</taxon>
        <taxon>Rhodanobacteraceae</taxon>
        <taxon>Luteibacter</taxon>
    </lineage>
</organism>
<evidence type="ECO:0000313" key="6">
    <source>
        <dbReference type="EMBL" id="MDF4023993.1"/>
    </source>
</evidence>
<evidence type="ECO:0000256" key="4">
    <source>
        <dbReference type="SAM" id="Phobius"/>
    </source>
</evidence>
<evidence type="ECO:0000256" key="3">
    <source>
        <dbReference type="ARBA" id="ARBA00023012"/>
    </source>
</evidence>
<protein>
    <submittedName>
        <fullName evidence="6">Sensor histidine kinase</fullName>
    </submittedName>
</protein>
<dbReference type="InterPro" id="IPR011712">
    <property type="entry name" value="Sig_transdc_His_kin_sub3_dim/P"/>
</dbReference>
<feature type="transmembrane region" description="Helical" evidence="4">
    <location>
        <begin position="61"/>
        <end position="84"/>
    </location>
</feature>
<evidence type="ECO:0000259" key="5">
    <source>
        <dbReference type="SMART" id="SM00387"/>
    </source>
</evidence>
<keyword evidence="2 6" id="KW-0418">Kinase</keyword>
<evidence type="ECO:0000313" key="7">
    <source>
        <dbReference type="Proteomes" id="UP001528850"/>
    </source>
</evidence>
<dbReference type="EMBL" id="JARJJS010000001">
    <property type="protein sequence ID" value="MDF4023993.1"/>
    <property type="molecule type" value="Genomic_DNA"/>
</dbReference>
<keyword evidence="7" id="KW-1185">Reference proteome</keyword>
<feature type="transmembrane region" description="Helical" evidence="4">
    <location>
        <begin position="154"/>
        <end position="172"/>
    </location>
</feature>
<keyword evidence="4" id="KW-0812">Transmembrane</keyword>
<dbReference type="SMART" id="SM00387">
    <property type="entry name" value="HATPase_c"/>
    <property type="match status" value="1"/>
</dbReference>
<evidence type="ECO:0000256" key="2">
    <source>
        <dbReference type="ARBA" id="ARBA00022777"/>
    </source>
</evidence>
<dbReference type="Proteomes" id="UP001528850">
    <property type="component" value="Unassembled WGS sequence"/>
</dbReference>
<dbReference type="Pfam" id="PF07730">
    <property type="entry name" value="HisKA_3"/>
    <property type="match status" value="1"/>
</dbReference>
<name>A0ABT6B7D0_9GAMM</name>
<dbReference type="InterPro" id="IPR036890">
    <property type="entry name" value="HATPase_C_sf"/>
</dbReference>
<dbReference type="Pfam" id="PF02518">
    <property type="entry name" value="HATPase_c"/>
    <property type="match status" value="1"/>
</dbReference>
<sequence>MRPRLSSDTPMARSWFQPTPDSLWIRFGETPRQRVANLFHLIWTIYFFIDLMDGDPLPPRWLAITLLAFPTFLFLYACVLFRPIRQAPWFGVAIALLGLDCLYAGHGGGACFIVYAASFVGLNASLRIAYLRMALVLAAFCATARLAAGWPWQAMAFLSLISVSVGTLNLFYRANAKHNAALKLSQDEVRRLAATAERERIGRDLHDLLGHTLSLITLKLELSRRLIDRDPAAARHEIEETERIARHALAEVRSAVTGIRATGIAAELASARLMLNASLVTFDYVSDVPALPERVEAGLALVLREAVTNIHRHAQATHAEARVAVEKGTLALCISDNGRGGVGTEGNGLAGMRERVKALGGTLQIDSERGKGTRLRVAVPLLADERDRRPPLSVDVRRLAS</sequence>
<evidence type="ECO:0000256" key="1">
    <source>
        <dbReference type="ARBA" id="ARBA00022679"/>
    </source>
</evidence>
<dbReference type="CDD" id="cd16917">
    <property type="entry name" value="HATPase_UhpB-NarQ-NarX-like"/>
    <property type="match status" value="1"/>
</dbReference>
<dbReference type="PANTHER" id="PTHR24421">
    <property type="entry name" value="NITRATE/NITRITE SENSOR PROTEIN NARX-RELATED"/>
    <property type="match status" value="1"/>
</dbReference>
<keyword evidence="1" id="KW-0808">Transferase</keyword>
<keyword evidence="4" id="KW-0472">Membrane</keyword>
<dbReference type="Gene3D" id="1.20.5.1930">
    <property type="match status" value="1"/>
</dbReference>
<comment type="caution">
    <text evidence="6">The sequence shown here is derived from an EMBL/GenBank/DDBJ whole genome shotgun (WGS) entry which is preliminary data.</text>
</comment>
<dbReference type="InterPro" id="IPR050482">
    <property type="entry name" value="Sensor_HK_TwoCompSys"/>
</dbReference>
<reference evidence="6 7" key="1">
    <citation type="journal article" date="2024" name="Curr. Microbiol.">
        <title>Luteibacter sahnii sp. nov., A Novel Yellow-Colored Xanthomonadin Pigment Producing Probiotic Bacterium from Healthy Rice Seed Microbiome.</title>
        <authorList>
            <person name="Jaiswal G."/>
            <person name="Rana R."/>
            <person name="Nayak P.K."/>
            <person name="Chouhan R."/>
            <person name="Gandhi S.G."/>
            <person name="Patel H.K."/>
            <person name="Patil P.B."/>
        </authorList>
    </citation>
    <scope>NUCLEOTIDE SEQUENCE [LARGE SCALE GENOMIC DNA]</scope>
    <source>
        <strain evidence="6 7">PPL201</strain>
    </source>
</reference>
<feature type="transmembrane region" description="Helical" evidence="4">
    <location>
        <begin position="33"/>
        <end position="49"/>
    </location>
</feature>